<dbReference type="AlphaFoldDB" id="A0AAD6IPY8"/>
<organism evidence="1 2">
    <name type="scientific">Drechslerella dactyloides</name>
    <name type="common">Nematode-trapping fungus</name>
    <name type="synonym">Arthrobotrys dactyloides</name>
    <dbReference type="NCBI Taxonomy" id="74499"/>
    <lineage>
        <taxon>Eukaryota</taxon>
        <taxon>Fungi</taxon>
        <taxon>Dikarya</taxon>
        <taxon>Ascomycota</taxon>
        <taxon>Pezizomycotina</taxon>
        <taxon>Orbiliomycetes</taxon>
        <taxon>Orbiliales</taxon>
        <taxon>Orbiliaceae</taxon>
        <taxon>Drechslerella</taxon>
    </lineage>
</organism>
<protein>
    <recommendedName>
        <fullName evidence="3">BTB domain-containing protein</fullName>
    </recommendedName>
</protein>
<proteinExistence type="predicted"/>
<evidence type="ECO:0000313" key="1">
    <source>
        <dbReference type="EMBL" id="KAJ6256142.1"/>
    </source>
</evidence>
<accession>A0AAD6IPY8</accession>
<evidence type="ECO:0000313" key="2">
    <source>
        <dbReference type="Proteomes" id="UP001221413"/>
    </source>
</evidence>
<reference evidence="1" key="1">
    <citation type="submission" date="2023-01" db="EMBL/GenBank/DDBJ databases">
        <title>The chitinases involved in constricting ring structure development in the nematode-trapping fungus Drechslerella dactyloides.</title>
        <authorList>
            <person name="Wang R."/>
            <person name="Zhang L."/>
            <person name="Tang P."/>
            <person name="Li S."/>
            <person name="Liang L."/>
        </authorList>
    </citation>
    <scope>NUCLEOTIDE SEQUENCE</scope>
    <source>
        <strain evidence="1">YMF1.00031</strain>
    </source>
</reference>
<dbReference type="EMBL" id="JAQGDS010000014">
    <property type="protein sequence ID" value="KAJ6256142.1"/>
    <property type="molecule type" value="Genomic_DNA"/>
</dbReference>
<evidence type="ECO:0008006" key="3">
    <source>
        <dbReference type="Google" id="ProtNLM"/>
    </source>
</evidence>
<dbReference type="Proteomes" id="UP001221413">
    <property type="component" value="Unassembled WGS sequence"/>
</dbReference>
<comment type="caution">
    <text evidence="1">The sequence shown here is derived from an EMBL/GenBank/DDBJ whole genome shotgun (WGS) entry which is preliminary data.</text>
</comment>
<sequence>MPALRGDNPKMLLCVIDTTLHRGHSYFKSPPVKVTICGGGKTYILHTEALSKFSGLKSMVNKEQARGVEHIPELNLDTDDEEAFDALVRFAYIDEYIYTDGQKEEGLADLSNINLHARVYILSAALGAEKTKERALGAVTAFAALDWKDPTEAKKAPQLSKLLDDIIRTIPLFYLSTHDTDSTHGRLTGHKSAFKTQLARICATYVEELRKKDDFIAMLKKYPDLSTDILVNGSEKRKPDL</sequence>
<name>A0AAD6IPY8_DREDA</name>
<gene>
    <name evidence="1" type="ORF">Dda_8977</name>
</gene>
<keyword evidence="2" id="KW-1185">Reference proteome</keyword>